<feature type="domain" description="DDE-1" evidence="1">
    <location>
        <begin position="28"/>
        <end position="102"/>
    </location>
</feature>
<dbReference type="Pfam" id="PF03184">
    <property type="entry name" value="DDE_1"/>
    <property type="match status" value="1"/>
</dbReference>
<evidence type="ECO:0000259" key="1">
    <source>
        <dbReference type="Pfam" id="PF03184"/>
    </source>
</evidence>
<evidence type="ECO:0000313" key="4">
    <source>
        <dbReference type="Proteomes" id="UP000298663"/>
    </source>
</evidence>
<dbReference type="InterPro" id="IPR035896">
    <property type="entry name" value="AN1-like_Znf"/>
</dbReference>
<organism evidence="3 4">
    <name type="scientific">Steinernema carpocapsae</name>
    <name type="common">Entomopathogenic nematode</name>
    <dbReference type="NCBI Taxonomy" id="34508"/>
    <lineage>
        <taxon>Eukaryota</taxon>
        <taxon>Metazoa</taxon>
        <taxon>Ecdysozoa</taxon>
        <taxon>Nematoda</taxon>
        <taxon>Chromadorea</taxon>
        <taxon>Rhabditida</taxon>
        <taxon>Tylenchina</taxon>
        <taxon>Panagrolaimomorpha</taxon>
        <taxon>Strongyloidoidea</taxon>
        <taxon>Steinernematidae</taxon>
        <taxon>Steinernema</taxon>
    </lineage>
</organism>
<proteinExistence type="predicted"/>
<dbReference type="InterPro" id="IPR007350">
    <property type="entry name" value="Transposase_Tc5_C"/>
</dbReference>
<sequence>MLVCFNEPNRPRIFVEQLAGFTFLKCVSGMMSSALTENFLSDFVSQAGENSTLFLDSWNGYKKGMEGFKDKVHFVVFPKKTTGELQPLDVFFNRQFKAFFRQLNELLLRLKPEFIVAKRQNVGKLLNLTVFQFTAPRYTEMIKYPWFKCGYLDQRPALFVTPANFCFGFDGVGHTCTFPNCTDLAAARCSHCATFFCLEHFVIKTHFC</sequence>
<dbReference type="Proteomes" id="UP000298663">
    <property type="component" value="Unassembled WGS sequence"/>
</dbReference>
<evidence type="ECO:0000313" key="3">
    <source>
        <dbReference type="EMBL" id="TMS32576.1"/>
    </source>
</evidence>
<reference evidence="3 4" key="2">
    <citation type="journal article" date="2019" name="G3 (Bethesda)">
        <title>Hybrid Assembly of the Genome of the Entomopathogenic Nematode Steinernema carpocapsae Identifies the X-Chromosome.</title>
        <authorList>
            <person name="Serra L."/>
            <person name="Macchietto M."/>
            <person name="Macias-Munoz A."/>
            <person name="McGill C.J."/>
            <person name="Rodriguez I.M."/>
            <person name="Rodriguez B."/>
            <person name="Murad R."/>
            <person name="Mortazavi A."/>
        </authorList>
    </citation>
    <scope>NUCLEOTIDE SEQUENCE [LARGE SCALE GENOMIC DNA]</scope>
    <source>
        <strain evidence="3 4">ALL</strain>
    </source>
</reference>
<dbReference type="SUPFAM" id="SSF118310">
    <property type="entry name" value="AN1-like Zinc finger"/>
    <property type="match status" value="1"/>
</dbReference>
<name>A0A4U8UIP0_STECR</name>
<accession>A0A4U8UIP0</accession>
<dbReference type="InterPro" id="IPR004875">
    <property type="entry name" value="DDE_SF_endonuclease_dom"/>
</dbReference>
<dbReference type="EMBL" id="AZBU02000001">
    <property type="protein sequence ID" value="TMS32576.1"/>
    <property type="molecule type" value="Genomic_DNA"/>
</dbReference>
<dbReference type="GO" id="GO:0003676">
    <property type="term" value="F:nucleic acid binding"/>
    <property type="evidence" value="ECO:0007669"/>
    <property type="project" value="InterPro"/>
</dbReference>
<evidence type="ECO:0000259" key="2">
    <source>
        <dbReference type="Pfam" id="PF04236"/>
    </source>
</evidence>
<protein>
    <recommendedName>
        <fullName evidence="5">Transposase Tc5 C-terminal domain-containing protein</fullName>
    </recommendedName>
</protein>
<dbReference type="STRING" id="34508.A0A4U8UIP0"/>
<feature type="domain" description="Transposase Tc5 C-terminal" evidence="2">
    <location>
        <begin position="146"/>
        <end position="208"/>
    </location>
</feature>
<dbReference type="OrthoDB" id="5852425at2759"/>
<gene>
    <name evidence="3" type="ORF">L596_000396</name>
</gene>
<keyword evidence="4" id="KW-1185">Reference proteome</keyword>
<dbReference type="AlphaFoldDB" id="A0A4U8UIP0"/>
<comment type="caution">
    <text evidence="3">The sequence shown here is derived from an EMBL/GenBank/DDBJ whole genome shotgun (WGS) entry which is preliminary data.</text>
</comment>
<evidence type="ECO:0008006" key="5">
    <source>
        <dbReference type="Google" id="ProtNLM"/>
    </source>
</evidence>
<dbReference type="Pfam" id="PF04236">
    <property type="entry name" value="Transp_Tc5_C"/>
    <property type="match status" value="1"/>
</dbReference>
<reference evidence="3 4" key="1">
    <citation type="journal article" date="2015" name="Genome Biol.">
        <title>Comparative genomics of Steinernema reveals deeply conserved gene regulatory networks.</title>
        <authorList>
            <person name="Dillman A.R."/>
            <person name="Macchietto M."/>
            <person name="Porter C.F."/>
            <person name="Rogers A."/>
            <person name="Williams B."/>
            <person name="Antoshechkin I."/>
            <person name="Lee M.M."/>
            <person name="Goodwin Z."/>
            <person name="Lu X."/>
            <person name="Lewis E.E."/>
            <person name="Goodrich-Blair H."/>
            <person name="Stock S.P."/>
            <person name="Adams B.J."/>
            <person name="Sternberg P.W."/>
            <person name="Mortazavi A."/>
        </authorList>
    </citation>
    <scope>NUCLEOTIDE SEQUENCE [LARGE SCALE GENOMIC DNA]</scope>
    <source>
        <strain evidence="3 4">ALL</strain>
    </source>
</reference>